<name>A0A7J7MRT6_9MAGN</name>
<dbReference type="InterPro" id="IPR005174">
    <property type="entry name" value="KIB1-4_b-propeller"/>
</dbReference>
<protein>
    <recommendedName>
        <fullName evidence="1">KIB1-4 beta-propeller domain-containing protein</fullName>
    </recommendedName>
</protein>
<dbReference type="OrthoDB" id="642536at2759"/>
<evidence type="ECO:0000259" key="1">
    <source>
        <dbReference type="Pfam" id="PF03478"/>
    </source>
</evidence>
<organism evidence="2 3">
    <name type="scientific">Kingdonia uniflora</name>
    <dbReference type="NCBI Taxonomy" id="39325"/>
    <lineage>
        <taxon>Eukaryota</taxon>
        <taxon>Viridiplantae</taxon>
        <taxon>Streptophyta</taxon>
        <taxon>Embryophyta</taxon>
        <taxon>Tracheophyta</taxon>
        <taxon>Spermatophyta</taxon>
        <taxon>Magnoliopsida</taxon>
        <taxon>Ranunculales</taxon>
        <taxon>Circaeasteraceae</taxon>
        <taxon>Kingdonia</taxon>
    </lineage>
</organism>
<dbReference type="PANTHER" id="PTHR44259">
    <property type="entry name" value="OS07G0183000 PROTEIN-RELATED"/>
    <property type="match status" value="1"/>
</dbReference>
<dbReference type="PANTHER" id="PTHR44259:SF114">
    <property type="entry name" value="OS06G0707300 PROTEIN"/>
    <property type="match status" value="1"/>
</dbReference>
<gene>
    <name evidence="2" type="ORF">GIB67_037194</name>
</gene>
<comment type="caution">
    <text evidence="2">The sequence shown here is derived from an EMBL/GenBank/DDBJ whole genome shotgun (WGS) entry which is preliminary data.</text>
</comment>
<dbReference type="Proteomes" id="UP000541444">
    <property type="component" value="Unassembled WGS sequence"/>
</dbReference>
<reference evidence="2 3" key="1">
    <citation type="journal article" date="2020" name="IScience">
        <title>Genome Sequencing of the Endangered Kingdonia uniflora (Circaeasteraceae, Ranunculales) Reveals Potential Mechanisms of Evolutionary Specialization.</title>
        <authorList>
            <person name="Sun Y."/>
            <person name="Deng T."/>
            <person name="Zhang A."/>
            <person name="Moore M.J."/>
            <person name="Landis J.B."/>
            <person name="Lin N."/>
            <person name="Zhang H."/>
            <person name="Zhang X."/>
            <person name="Huang J."/>
            <person name="Zhang X."/>
            <person name="Sun H."/>
            <person name="Wang H."/>
        </authorList>
    </citation>
    <scope>NUCLEOTIDE SEQUENCE [LARGE SCALE GENOMIC DNA]</scope>
    <source>
        <strain evidence="2">TB1705</strain>
        <tissue evidence="2">Leaf</tissue>
    </source>
</reference>
<dbReference type="AlphaFoldDB" id="A0A7J7MRT6"/>
<feature type="domain" description="KIB1-4 beta-propeller" evidence="1">
    <location>
        <begin position="85"/>
        <end position="367"/>
    </location>
</feature>
<evidence type="ECO:0000313" key="3">
    <source>
        <dbReference type="Proteomes" id="UP000541444"/>
    </source>
</evidence>
<sequence length="402" mass="46182">MTSNWSDLPNDLLDELSKHFTIMNDLVRFGAVCVNWHSYFTLNRNRPLPCKRPRQPPVLMISGQKLQSRYYHLYSSDGVVETHNIPMTVPHHKFLYASTHGWLVIGDFHDLSVHLLNPFLSVNNRIDLPLLTAMDNCYLVDFYPMKRSYVHAYISKAALSVNPTYTSNYVLMIIYGFGSQLAFFRPGDNAWTPIGKKGAFFDIVYFKDEFYAVTQDGEVFACDIHHPHPKLRRVAPPSPKDRTTDIYLVESLGELLQVKRLFHFSAEPQLTTVRFKVFKLVLDPPIRHVKYKVGKGKYKQKLIKPTQNMYWVEMKTLHGQAVFVGENSTFSLSSSHFPGCKANCIYFTDDSQGHLFGDPPLDLGMFNVEEMTLEEHPVMNLSKGMFPRHIWVEPTLLGATIN</sequence>
<dbReference type="EMBL" id="JACGCM010001272">
    <property type="protein sequence ID" value="KAF6157621.1"/>
    <property type="molecule type" value="Genomic_DNA"/>
</dbReference>
<keyword evidence="3" id="KW-1185">Reference proteome</keyword>
<dbReference type="Pfam" id="PF03478">
    <property type="entry name" value="Beta-prop_KIB1-4"/>
    <property type="match status" value="1"/>
</dbReference>
<evidence type="ECO:0000313" key="2">
    <source>
        <dbReference type="EMBL" id="KAF6157621.1"/>
    </source>
</evidence>
<dbReference type="InterPro" id="IPR050942">
    <property type="entry name" value="F-box_BR-signaling"/>
</dbReference>
<accession>A0A7J7MRT6</accession>
<proteinExistence type="predicted"/>